<comment type="caution">
    <text evidence="1">The sequence shown here is derived from an EMBL/GenBank/DDBJ whole genome shotgun (WGS) entry which is preliminary data.</text>
</comment>
<protein>
    <submittedName>
        <fullName evidence="1">Uncharacterized protein</fullName>
    </submittedName>
</protein>
<proteinExistence type="predicted"/>
<gene>
    <name evidence="1" type="ORF">DGG96_19985</name>
</gene>
<sequence>MPNRTGARCYEIMHQHKKFELEEKQKDVQQRTYFVVLINHGYGQHPLTVLNELSINEVLAFPYFTTPSSTNCLPG</sequence>
<dbReference type="AlphaFoldDB" id="A0A317TWX1"/>
<dbReference type="Proteomes" id="UP000247152">
    <property type="component" value="Unassembled WGS sequence"/>
</dbReference>
<dbReference type="EMBL" id="QHJG01000059">
    <property type="protein sequence ID" value="PWY53874.1"/>
    <property type="molecule type" value="Genomic_DNA"/>
</dbReference>
<reference evidence="1 2" key="1">
    <citation type="submission" date="2018-05" db="EMBL/GenBank/DDBJ databases">
        <title>Legionella qingyii sp.nov., whole genome shotgun sequence.</title>
        <authorList>
            <person name="Wu H."/>
            <person name="Zhu Q."/>
            <person name="Hu C."/>
        </authorList>
    </citation>
    <scope>NUCLEOTIDE SEQUENCE [LARGE SCALE GENOMIC DNA]</scope>
    <source>
        <strain evidence="1 2">HEB18</strain>
    </source>
</reference>
<name>A0A317TWX1_9GAMM</name>
<evidence type="ECO:0000313" key="1">
    <source>
        <dbReference type="EMBL" id="PWY53874.1"/>
    </source>
</evidence>
<accession>A0A317TWX1</accession>
<organism evidence="1 2">
    <name type="scientific">Legionella qingyii</name>
    <dbReference type="NCBI Taxonomy" id="2184757"/>
    <lineage>
        <taxon>Bacteria</taxon>
        <taxon>Pseudomonadati</taxon>
        <taxon>Pseudomonadota</taxon>
        <taxon>Gammaproteobacteria</taxon>
        <taxon>Legionellales</taxon>
        <taxon>Legionellaceae</taxon>
        <taxon>Legionella</taxon>
    </lineage>
</organism>
<evidence type="ECO:0000313" key="2">
    <source>
        <dbReference type="Proteomes" id="UP000247152"/>
    </source>
</evidence>